<name>A0ABV4CCI6_9PSEU</name>
<evidence type="ECO:0000313" key="5">
    <source>
        <dbReference type="Proteomes" id="UP001564626"/>
    </source>
</evidence>
<comment type="similarity">
    <text evidence="1 2">Belongs to the anti-sigma-factor antagonist family.</text>
</comment>
<evidence type="ECO:0000313" key="4">
    <source>
        <dbReference type="EMBL" id="MEY8038253.1"/>
    </source>
</evidence>
<feature type="domain" description="STAS" evidence="3">
    <location>
        <begin position="34"/>
        <end position="132"/>
    </location>
</feature>
<dbReference type="RefSeq" id="WP_369774534.1">
    <property type="nucleotide sequence ID" value="NZ_JBGEHV010000002.1"/>
</dbReference>
<dbReference type="PROSITE" id="PS50801">
    <property type="entry name" value="STAS"/>
    <property type="match status" value="1"/>
</dbReference>
<dbReference type="PANTHER" id="PTHR33495:SF2">
    <property type="entry name" value="ANTI-SIGMA FACTOR ANTAGONIST TM_1081-RELATED"/>
    <property type="match status" value="1"/>
</dbReference>
<reference evidence="4 5" key="1">
    <citation type="submission" date="2024-08" db="EMBL/GenBank/DDBJ databases">
        <title>Genome mining of Saccharopolyspora cebuensis PGLac3 from Nigerian medicinal plant.</title>
        <authorList>
            <person name="Ezeobiora C.E."/>
            <person name="Igbokwe N.H."/>
            <person name="Amin D.H."/>
            <person name="Mendie U.E."/>
        </authorList>
    </citation>
    <scope>NUCLEOTIDE SEQUENCE [LARGE SCALE GENOMIC DNA]</scope>
    <source>
        <strain evidence="4 5">PGLac3</strain>
    </source>
</reference>
<dbReference type="InterPro" id="IPR003658">
    <property type="entry name" value="Anti-sigma_ant"/>
</dbReference>
<proteinExistence type="inferred from homology"/>
<evidence type="ECO:0000259" key="3">
    <source>
        <dbReference type="PROSITE" id="PS50801"/>
    </source>
</evidence>
<organism evidence="4 5">
    <name type="scientific">Saccharopolyspora cebuensis</name>
    <dbReference type="NCBI Taxonomy" id="418759"/>
    <lineage>
        <taxon>Bacteria</taxon>
        <taxon>Bacillati</taxon>
        <taxon>Actinomycetota</taxon>
        <taxon>Actinomycetes</taxon>
        <taxon>Pseudonocardiales</taxon>
        <taxon>Pseudonocardiaceae</taxon>
        <taxon>Saccharopolyspora</taxon>
    </lineage>
</organism>
<keyword evidence="5" id="KW-1185">Reference proteome</keyword>
<protein>
    <recommendedName>
        <fullName evidence="2">Anti-sigma factor antagonist</fullName>
    </recommendedName>
</protein>
<evidence type="ECO:0000256" key="2">
    <source>
        <dbReference type="RuleBase" id="RU003749"/>
    </source>
</evidence>
<sequence>MTTIAERTPEAERAVETAAPGVRLKLSRPTTTAVVVHVAGDVDASTAPRLHELLAPRLSSVAETVVVDLSEVGFLGVAGLELLSHAQHRAAARGVAFRVVDGPVCVDRALRAAGWTDAVAPHPTVASALSGDTGWELTPPVLPLD</sequence>
<dbReference type="InterPro" id="IPR036513">
    <property type="entry name" value="STAS_dom_sf"/>
</dbReference>
<dbReference type="Pfam" id="PF13466">
    <property type="entry name" value="STAS_2"/>
    <property type="match status" value="1"/>
</dbReference>
<dbReference type="NCBIfam" id="TIGR00377">
    <property type="entry name" value="ant_ant_sig"/>
    <property type="match status" value="1"/>
</dbReference>
<gene>
    <name evidence="4" type="ORF">AB8O55_02480</name>
</gene>
<accession>A0ABV4CCI6</accession>
<dbReference type="InterPro" id="IPR002645">
    <property type="entry name" value="STAS_dom"/>
</dbReference>
<dbReference type="InterPro" id="IPR058548">
    <property type="entry name" value="MlaB-like_STAS"/>
</dbReference>
<dbReference type="CDD" id="cd07043">
    <property type="entry name" value="STAS_anti-anti-sigma_factors"/>
    <property type="match status" value="1"/>
</dbReference>
<dbReference type="Proteomes" id="UP001564626">
    <property type="component" value="Unassembled WGS sequence"/>
</dbReference>
<comment type="caution">
    <text evidence="4">The sequence shown here is derived from an EMBL/GenBank/DDBJ whole genome shotgun (WGS) entry which is preliminary data.</text>
</comment>
<dbReference type="EMBL" id="JBGEHV010000002">
    <property type="protein sequence ID" value="MEY8038253.1"/>
    <property type="molecule type" value="Genomic_DNA"/>
</dbReference>
<dbReference type="Gene3D" id="3.30.750.24">
    <property type="entry name" value="STAS domain"/>
    <property type="match status" value="1"/>
</dbReference>
<dbReference type="PANTHER" id="PTHR33495">
    <property type="entry name" value="ANTI-SIGMA FACTOR ANTAGONIST TM_1081-RELATED-RELATED"/>
    <property type="match status" value="1"/>
</dbReference>
<dbReference type="SUPFAM" id="SSF52091">
    <property type="entry name" value="SpoIIaa-like"/>
    <property type="match status" value="1"/>
</dbReference>
<evidence type="ECO:0000256" key="1">
    <source>
        <dbReference type="ARBA" id="ARBA00009013"/>
    </source>
</evidence>